<feature type="compositionally biased region" description="Polar residues" evidence="5">
    <location>
        <begin position="584"/>
        <end position="599"/>
    </location>
</feature>
<feature type="region of interest" description="Disordered" evidence="5">
    <location>
        <begin position="524"/>
        <end position="567"/>
    </location>
</feature>
<dbReference type="STRING" id="1173061.A0A0J9X9G1"/>
<dbReference type="GO" id="GO:0032958">
    <property type="term" value="P:inositol phosphate biosynthetic process"/>
    <property type="evidence" value="ECO:0007669"/>
    <property type="project" value="InterPro"/>
</dbReference>
<sequence>MSLDTTRKPLPSTSTSPSSYLLPDLDQQHAHTQSLTEVNDLFRFHDPSKQSEKSTSSDVESTDSAGPVPGSRKASRMLRLFKENDKDNTTSAKYAFKPKHKHKHKPRSKSSSFASDLSKLPKIAEALIEHQQQQKLKQDALSKSKNNNLRSSNDSLQHHQDQQQPQPVVDTKIPPVADPIDSTYVCSPNVALVSPSSILTATESLPPPHSGSIDSSHVSLNQPSSSIQNTHVGRPSPVFSTLLSRDDQDTDEDDDETHSRSSVSSQNSHPSPMSLPISPVSKVTVHRSHPSSSANKDVSLIKYYPHTPKPQRLPATESTSVTDSKVAPQEADPEWQRQPDSILQSSPISIRARRQSLSSTKSDERDAVSASLKSNVSISIDSTDIENITEEEAEKQHRFPLAVELTPFKHKVGGHTAIFRFSKRAVCKALMKREDVWYESIESHHEELLKFMPKYIGVLYVRHSASDDEGDDNGRSSIDNKLDSGLEVKSHQDTNNVASQPEQCFPKVVLDDNMHILPDFLKQLSSSAPSPESLPTSSQDRHNSRSPLTPASPLSLSSRGATTKNRELRDIVLQEVFASRRPVPSTTQSRTDCRVSSSRNSDRSGDALFSSHKSMENLTLLNEEKAMPIVHHRSHSSVIHRRDSNRSLSRMSNEPLLSISPPDAGIPQTPAFSPYRARLGLQESNSGDTLIRDLRLQRAGMRDGDNEHVILPDDEGIEQLILDEKSANSGAVFEMDVESPVQEPQRPPLIHQTSSLSLNRTSSSKSLNQSASNKVPQLLASSDKDKNDFFILLEDLTSGMKKPCVIDLKMGTRQYGVDAKLKKKISQMKKCQNTTSRELGVRICGMQVWDVEKNEYFYQDKYFGRRVKAGQQFLACLRKFLYDGRTEYSILRHIPKILSRIKELETIIAKLRGYRMYGSSLLLMYDGNPGPGDSGEISVRIIDFAQCVTAEDPLPKGVVTYPPQHRNAPDRGYLRGLRTLQTYFKTIWEDIVGEPFRPDYKLREADFSRAVPELSNFDIKQYEPSEGQALPVESGTDYEDSDVSV</sequence>
<dbReference type="GO" id="GO:0046854">
    <property type="term" value="P:phosphatidylinositol phosphate biosynthetic process"/>
    <property type="evidence" value="ECO:0007669"/>
    <property type="project" value="TreeGrafter"/>
</dbReference>
<feature type="compositionally biased region" description="Low complexity" evidence="5">
    <location>
        <begin position="545"/>
        <end position="558"/>
    </location>
</feature>
<dbReference type="OrthoDB" id="2573163at2759"/>
<feature type="compositionally biased region" description="Polar residues" evidence="5">
    <location>
        <begin position="338"/>
        <end position="348"/>
    </location>
</feature>
<dbReference type="GO" id="GO:0000824">
    <property type="term" value="F:inositol-1,4,5,6-tetrakisphosphate 3-kinase activity"/>
    <property type="evidence" value="ECO:0007669"/>
    <property type="project" value="TreeGrafter"/>
</dbReference>
<dbReference type="Pfam" id="PF03770">
    <property type="entry name" value="IPK"/>
    <property type="match status" value="1"/>
</dbReference>
<comment type="similarity">
    <text evidence="1 4">Belongs to the inositol phosphokinase (IPK) family.</text>
</comment>
<feature type="compositionally biased region" description="Low complexity" evidence="5">
    <location>
        <begin position="8"/>
        <end position="25"/>
    </location>
</feature>
<protein>
    <recommendedName>
        <fullName evidence="4">Kinase</fullName>
        <ecNumber evidence="4">2.7.-.-</ecNumber>
    </recommendedName>
</protein>
<reference evidence="6" key="1">
    <citation type="submission" date="2014-03" db="EMBL/GenBank/DDBJ databases">
        <authorList>
            <person name="Casaregola S."/>
        </authorList>
    </citation>
    <scope>NUCLEOTIDE SEQUENCE [LARGE SCALE GENOMIC DNA]</scope>
    <source>
        <strain evidence="6">CLIB 918</strain>
    </source>
</reference>
<evidence type="ECO:0000313" key="7">
    <source>
        <dbReference type="Proteomes" id="UP000242525"/>
    </source>
</evidence>
<dbReference type="GO" id="GO:0008440">
    <property type="term" value="F:inositol-1,4,5-trisphosphate 3-kinase activity"/>
    <property type="evidence" value="ECO:0007669"/>
    <property type="project" value="TreeGrafter"/>
</dbReference>
<feature type="region of interest" description="Disordered" evidence="5">
    <location>
        <begin position="579"/>
        <end position="608"/>
    </location>
</feature>
<gene>
    <name evidence="6" type="ORF">BN980_GECA05s01737g</name>
</gene>
<feature type="region of interest" description="Disordered" evidence="5">
    <location>
        <begin position="632"/>
        <end position="666"/>
    </location>
</feature>
<keyword evidence="3 4" id="KW-0418">Kinase</keyword>
<dbReference type="EMBL" id="CCBN010000005">
    <property type="protein sequence ID" value="CDO53437.1"/>
    <property type="molecule type" value="Genomic_DNA"/>
</dbReference>
<dbReference type="Gene3D" id="3.30.470.160">
    <property type="entry name" value="Inositol polyphosphate kinase"/>
    <property type="match status" value="1"/>
</dbReference>
<evidence type="ECO:0000256" key="1">
    <source>
        <dbReference type="ARBA" id="ARBA00007374"/>
    </source>
</evidence>
<evidence type="ECO:0000313" key="6">
    <source>
        <dbReference type="EMBL" id="CDO53437.1"/>
    </source>
</evidence>
<dbReference type="InterPro" id="IPR038286">
    <property type="entry name" value="IPK_sf"/>
</dbReference>
<feature type="compositionally biased region" description="Basic residues" evidence="5">
    <location>
        <begin position="96"/>
        <end position="108"/>
    </location>
</feature>
<feature type="compositionally biased region" description="Low complexity" evidence="5">
    <location>
        <begin position="525"/>
        <end position="538"/>
    </location>
</feature>
<dbReference type="SUPFAM" id="SSF56104">
    <property type="entry name" value="SAICAR synthase-like"/>
    <property type="match status" value="1"/>
</dbReference>
<feature type="compositionally biased region" description="Low complexity" evidence="5">
    <location>
        <begin position="109"/>
        <end position="120"/>
    </location>
</feature>
<dbReference type="GO" id="GO:0005634">
    <property type="term" value="C:nucleus"/>
    <property type="evidence" value="ECO:0007669"/>
    <property type="project" value="TreeGrafter"/>
</dbReference>
<dbReference type="Proteomes" id="UP000242525">
    <property type="component" value="Unassembled WGS sequence"/>
</dbReference>
<feature type="compositionally biased region" description="Acidic residues" evidence="5">
    <location>
        <begin position="1036"/>
        <end position="1045"/>
    </location>
</feature>
<name>A0A0J9X9G1_GEOCN</name>
<feature type="compositionally biased region" description="Low complexity" evidence="5">
    <location>
        <begin position="143"/>
        <end position="155"/>
    </location>
</feature>
<keyword evidence="7" id="KW-1185">Reference proteome</keyword>
<feature type="compositionally biased region" description="Polar residues" evidence="5">
    <location>
        <begin position="212"/>
        <end position="231"/>
    </location>
</feature>
<accession>A0A0J9X9G1</accession>
<feature type="compositionally biased region" description="Low complexity" evidence="5">
    <location>
        <begin position="260"/>
        <end position="274"/>
    </location>
</feature>
<feature type="compositionally biased region" description="Low complexity" evidence="5">
    <location>
        <begin position="753"/>
        <end position="774"/>
    </location>
</feature>
<evidence type="ECO:0000256" key="4">
    <source>
        <dbReference type="RuleBase" id="RU363090"/>
    </source>
</evidence>
<dbReference type="PANTHER" id="PTHR12400">
    <property type="entry name" value="INOSITOL POLYPHOSPHATE KINASE"/>
    <property type="match status" value="1"/>
</dbReference>
<feature type="region of interest" description="Disordered" evidence="5">
    <location>
        <begin position="202"/>
        <end position="368"/>
    </location>
</feature>
<feature type="compositionally biased region" description="Polar residues" evidence="5">
    <location>
        <begin position="53"/>
        <end position="64"/>
    </location>
</feature>
<dbReference type="InterPro" id="IPR005522">
    <property type="entry name" value="IPK"/>
</dbReference>
<organism evidence="6 7">
    <name type="scientific">Geotrichum candidum</name>
    <name type="common">Oospora lactis</name>
    <name type="synonym">Dipodascus geotrichum</name>
    <dbReference type="NCBI Taxonomy" id="1173061"/>
    <lineage>
        <taxon>Eukaryota</taxon>
        <taxon>Fungi</taxon>
        <taxon>Dikarya</taxon>
        <taxon>Ascomycota</taxon>
        <taxon>Saccharomycotina</taxon>
        <taxon>Dipodascomycetes</taxon>
        <taxon>Dipodascales</taxon>
        <taxon>Dipodascaceae</taxon>
        <taxon>Geotrichum</taxon>
    </lineage>
</organism>
<proteinExistence type="inferred from homology"/>
<feature type="region of interest" description="Disordered" evidence="5">
    <location>
        <begin position="737"/>
        <end position="778"/>
    </location>
</feature>
<feature type="region of interest" description="Disordered" evidence="5">
    <location>
        <begin position="1022"/>
        <end position="1045"/>
    </location>
</feature>
<comment type="caution">
    <text evidence="6">The sequence shown here is derived from an EMBL/GenBank/DDBJ whole genome shotgun (WGS) entry which is preliminary data.</text>
</comment>
<dbReference type="PANTHER" id="PTHR12400:SF21">
    <property type="entry name" value="KINASE"/>
    <property type="match status" value="1"/>
</dbReference>
<feature type="compositionally biased region" description="Basic and acidic residues" evidence="5">
    <location>
        <begin position="40"/>
        <end position="52"/>
    </location>
</feature>
<dbReference type="EC" id="2.7.-.-" evidence="4"/>
<dbReference type="GO" id="GO:0005737">
    <property type="term" value="C:cytoplasm"/>
    <property type="evidence" value="ECO:0007669"/>
    <property type="project" value="TreeGrafter"/>
</dbReference>
<evidence type="ECO:0000256" key="5">
    <source>
        <dbReference type="SAM" id="MobiDB-lite"/>
    </source>
</evidence>
<dbReference type="AlphaFoldDB" id="A0A0J9X9G1"/>
<evidence type="ECO:0000256" key="2">
    <source>
        <dbReference type="ARBA" id="ARBA00022679"/>
    </source>
</evidence>
<keyword evidence="2 4" id="KW-0808">Transferase</keyword>
<feature type="region of interest" description="Disordered" evidence="5">
    <location>
        <begin position="1"/>
        <end position="181"/>
    </location>
</feature>
<evidence type="ECO:0000256" key="3">
    <source>
        <dbReference type="ARBA" id="ARBA00022777"/>
    </source>
</evidence>